<dbReference type="Gene3D" id="3.20.20.140">
    <property type="entry name" value="Metal-dependent hydrolases"/>
    <property type="match status" value="1"/>
</dbReference>
<dbReference type="GO" id="GO:0016831">
    <property type="term" value="F:carboxy-lyase activity"/>
    <property type="evidence" value="ECO:0007669"/>
    <property type="project" value="InterPro"/>
</dbReference>
<dbReference type="GO" id="GO:0019748">
    <property type="term" value="P:secondary metabolic process"/>
    <property type="evidence" value="ECO:0007669"/>
    <property type="project" value="TreeGrafter"/>
</dbReference>
<dbReference type="EMBL" id="CAFABA010000217">
    <property type="protein sequence ID" value="CAB4836685.1"/>
    <property type="molecule type" value="Genomic_DNA"/>
</dbReference>
<organism evidence="3">
    <name type="scientific">freshwater metagenome</name>
    <dbReference type="NCBI Taxonomy" id="449393"/>
    <lineage>
        <taxon>unclassified sequences</taxon>
        <taxon>metagenomes</taxon>
        <taxon>ecological metagenomes</taxon>
    </lineage>
</organism>
<dbReference type="InterPro" id="IPR006680">
    <property type="entry name" value="Amidohydro-rel"/>
</dbReference>
<keyword evidence="1" id="KW-0456">Lyase</keyword>
<dbReference type="InterPro" id="IPR032466">
    <property type="entry name" value="Metal_Hydrolase"/>
</dbReference>
<dbReference type="PANTHER" id="PTHR21240:SF28">
    <property type="entry name" value="ISO-OROTATE DECARBOXYLASE (EUROFUNG)"/>
    <property type="match status" value="1"/>
</dbReference>
<feature type="domain" description="Amidohydrolase-related" evidence="2">
    <location>
        <begin position="131"/>
        <end position="388"/>
    </location>
</feature>
<accession>A0A6J7AV23</accession>
<evidence type="ECO:0000256" key="1">
    <source>
        <dbReference type="ARBA" id="ARBA00023239"/>
    </source>
</evidence>
<dbReference type="SUPFAM" id="SSF51556">
    <property type="entry name" value="Metallo-dependent hydrolases"/>
    <property type="match status" value="1"/>
</dbReference>
<protein>
    <submittedName>
        <fullName evidence="3">Unannotated protein</fullName>
    </submittedName>
</protein>
<dbReference type="GO" id="GO:0016787">
    <property type="term" value="F:hydrolase activity"/>
    <property type="evidence" value="ECO:0007669"/>
    <property type="project" value="InterPro"/>
</dbReference>
<name>A0A6J7AV23_9ZZZZ</name>
<dbReference type="GO" id="GO:0005737">
    <property type="term" value="C:cytoplasm"/>
    <property type="evidence" value="ECO:0007669"/>
    <property type="project" value="TreeGrafter"/>
</dbReference>
<sequence>MGKHGFHVVDADGHVADSGTRILSYVDEPYRERLGRLIEWRRQNTGGGHMSPVDIPYNDLAQGFERTGRRLLGTSDVADNLDQTFQIFGTTSGFHAQMRAGAGNDPQVTREDLTEMGIDEAVWFPTQLTSVVSIREPAYEAAVARGYNRWVAEFCAAQPGQFFGVAVIPHHDIALAVAEIERVAKEPWCVGITSCLTLPDKLPDHPDFHPIYRACEENDLAVCVHSGTDRPPYAPARAELTDNYFLLHMTGHPWQQMRAMASIIGGGIYELFPTLRFAHLESGCTWVPYWMERMDSHAEKLAYTVPRLKARPSEHVTGGRCFVSFEVDEALLPAAASALGEDHLVYASDYPHYDANLDAIPDLVARTDLTDSQKTKFLGTNARRLFGRMG</sequence>
<evidence type="ECO:0000259" key="2">
    <source>
        <dbReference type="Pfam" id="PF04909"/>
    </source>
</evidence>
<evidence type="ECO:0000313" key="3">
    <source>
        <dbReference type="EMBL" id="CAB4836685.1"/>
    </source>
</evidence>
<reference evidence="3" key="1">
    <citation type="submission" date="2020-05" db="EMBL/GenBank/DDBJ databases">
        <authorList>
            <person name="Chiriac C."/>
            <person name="Salcher M."/>
            <person name="Ghai R."/>
            <person name="Kavagutti S V."/>
        </authorList>
    </citation>
    <scope>NUCLEOTIDE SEQUENCE</scope>
</reference>
<dbReference type="AlphaFoldDB" id="A0A6J7AV23"/>
<dbReference type="PANTHER" id="PTHR21240">
    <property type="entry name" value="2-AMINO-3-CARBOXYLMUCONATE-6-SEMIALDEHYDE DECARBOXYLASE"/>
    <property type="match status" value="1"/>
</dbReference>
<dbReference type="InterPro" id="IPR032465">
    <property type="entry name" value="ACMSD"/>
</dbReference>
<dbReference type="Pfam" id="PF04909">
    <property type="entry name" value="Amidohydro_2"/>
    <property type="match status" value="1"/>
</dbReference>
<proteinExistence type="predicted"/>
<gene>
    <name evidence="3" type="ORF">UFOPK3139_03129</name>
</gene>